<organism evidence="1">
    <name type="scientific">Timema cristinae</name>
    <name type="common">Walking stick</name>
    <dbReference type="NCBI Taxonomy" id="61476"/>
    <lineage>
        <taxon>Eukaryota</taxon>
        <taxon>Metazoa</taxon>
        <taxon>Ecdysozoa</taxon>
        <taxon>Arthropoda</taxon>
        <taxon>Hexapoda</taxon>
        <taxon>Insecta</taxon>
        <taxon>Pterygota</taxon>
        <taxon>Neoptera</taxon>
        <taxon>Polyneoptera</taxon>
        <taxon>Phasmatodea</taxon>
        <taxon>Timematodea</taxon>
        <taxon>Timematoidea</taxon>
        <taxon>Timematidae</taxon>
        <taxon>Timema</taxon>
    </lineage>
</organism>
<gene>
    <name evidence="1" type="ORF">TCEB3V08_LOCUS9421</name>
</gene>
<evidence type="ECO:0000313" key="1">
    <source>
        <dbReference type="EMBL" id="CAD7408213.1"/>
    </source>
</evidence>
<accession>A0A7R9D5C8</accession>
<sequence>MLWYIWNLIIRKTTQSLNWPTFETTLCQAVRAVGTSARTQWKERHPCVVENCGELQPGSDWGLAENDGTPDKYPPFPEDWELSTKLKVRHSCFTVF</sequence>
<dbReference type="EMBL" id="OC320495">
    <property type="protein sequence ID" value="CAD7408213.1"/>
    <property type="molecule type" value="Genomic_DNA"/>
</dbReference>
<name>A0A7R9D5C8_TIMCR</name>
<dbReference type="AlphaFoldDB" id="A0A7R9D5C8"/>
<reference evidence="1" key="1">
    <citation type="submission" date="2020-11" db="EMBL/GenBank/DDBJ databases">
        <authorList>
            <person name="Tran Van P."/>
        </authorList>
    </citation>
    <scope>NUCLEOTIDE SEQUENCE</scope>
</reference>
<proteinExistence type="predicted"/>
<protein>
    <submittedName>
        <fullName evidence="1">Uncharacterized protein</fullName>
    </submittedName>
</protein>